<keyword evidence="1" id="KW-0732">Signal</keyword>
<sequence>MLSPRHYIAGASILLVLSSAALYNRADPVTWLASSKSSPPIIGSTSAWHHDRGFLDYRGDDEMQSKYDVIGIEGGYKCDEVIQVGNGTVCRSPLRIMKSLLASLKGTGEGGIGTIDGTDSNSILAGKRLLIVGDSLDRYWIENLVEMTHGFYENVNTAQPQTRAGQGLEARDLRHSCKVAIIPVRPSTSQSEGESMHAHYIDRYTSEHRRSPDHLRIDFVFSHGLINGGLPHPFPNATALTTEALADQVGGDLSDEFDEGYDAISLGFGLWDLAGFQRLAYLSDLKDDHPGLTLEWIVEYGAAYAGYVEYLREVYGRDVPILARLLHDTGPAFFWDNHGLPSEVKSQVEQSNTFKPLRQAQLRNAQKQLAEKLGLQAHAFAKRFEGQGLNFTVDGIHPGRPANLIYMEMLFRALEDAPVRSTGSVSLVLPFGSPLSAFRSPLSLSPTVPLPLPLPLLLLLPPLKHSQRGSQQPRAAINPFILLQPTTVPYPKPNVHLPIGP</sequence>
<dbReference type="SUPFAM" id="SSF52266">
    <property type="entry name" value="SGNH hydrolase"/>
    <property type="match status" value="1"/>
</dbReference>
<dbReference type="AlphaFoldDB" id="A0AA38LUJ6"/>
<evidence type="ECO:0000313" key="3">
    <source>
        <dbReference type="Proteomes" id="UP001164286"/>
    </source>
</evidence>
<comment type="caution">
    <text evidence="2">The sequence shown here is derived from an EMBL/GenBank/DDBJ whole genome shotgun (WGS) entry which is preliminary data.</text>
</comment>
<gene>
    <name evidence="2" type="ORF">MKK02DRAFT_38663</name>
</gene>
<keyword evidence="3" id="KW-1185">Reference proteome</keyword>
<dbReference type="GeneID" id="77729416"/>
<feature type="chain" id="PRO_5041397991" description="SGNH hydrolase-type esterase domain-containing protein" evidence="1">
    <location>
        <begin position="27"/>
        <end position="501"/>
    </location>
</feature>
<name>A0AA38LUJ6_9TREE</name>
<dbReference type="Proteomes" id="UP001164286">
    <property type="component" value="Unassembled WGS sequence"/>
</dbReference>
<accession>A0AA38LUJ6</accession>
<dbReference type="EMBL" id="JAKWFO010000008">
    <property type="protein sequence ID" value="KAI9633991.1"/>
    <property type="molecule type" value="Genomic_DNA"/>
</dbReference>
<proteinExistence type="predicted"/>
<protein>
    <recommendedName>
        <fullName evidence="4">SGNH hydrolase-type esterase domain-containing protein</fullName>
    </recommendedName>
</protein>
<reference evidence="2" key="1">
    <citation type="journal article" date="2022" name="G3 (Bethesda)">
        <title>High quality genome of the basidiomycete yeast Dioszegia hungarica PDD-24b-2 isolated from cloud water.</title>
        <authorList>
            <person name="Jarrige D."/>
            <person name="Haridas S."/>
            <person name="Bleykasten-Grosshans C."/>
            <person name="Joly M."/>
            <person name="Nadalig T."/>
            <person name="Sancelme M."/>
            <person name="Vuilleumier S."/>
            <person name="Grigoriev I.V."/>
            <person name="Amato P."/>
            <person name="Bringel F."/>
        </authorList>
    </citation>
    <scope>NUCLEOTIDE SEQUENCE</scope>
    <source>
        <strain evidence="2">PDD-24b-2</strain>
    </source>
</reference>
<feature type="signal peptide" evidence="1">
    <location>
        <begin position="1"/>
        <end position="26"/>
    </location>
</feature>
<organism evidence="2 3">
    <name type="scientific">Dioszegia hungarica</name>
    <dbReference type="NCBI Taxonomy" id="4972"/>
    <lineage>
        <taxon>Eukaryota</taxon>
        <taxon>Fungi</taxon>
        <taxon>Dikarya</taxon>
        <taxon>Basidiomycota</taxon>
        <taxon>Agaricomycotina</taxon>
        <taxon>Tremellomycetes</taxon>
        <taxon>Tremellales</taxon>
        <taxon>Bulleribasidiaceae</taxon>
        <taxon>Dioszegia</taxon>
    </lineage>
</organism>
<evidence type="ECO:0000256" key="1">
    <source>
        <dbReference type="SAM" id="SignalP"/>
    </source>
</evidence>
<dbReference type="RefSeq" id="XP_052943768.1">
    <property type="nucleotide sequence ID" value="XM_053090211.1"/>
</dbReference>
<evidence type="ECO:0008006" key="4">
    <source>
        <dbReference type="Google" id="ProtNLM"/>
    </source>
</evidence>
<evidence type="ECO:0000313" key="2">
    <source>
        <dbReference type="EMBL" id="KAI9633991.1"/>
    </source>
</evidence>